<keyword evidence="5" id="KW-1185">Reference proteome</keyword>
<feature type="domain" description="DUF11" evidence="3">
    <location>
        <begin position="244"/>
        <end position="353"/>
    </location>
</feature>
<feature type="domain" description="DUF11" evidence="3">
    <location>
        <begin position="1002"/>
        <end position="1121"/>
    </location>
</feature>
<reference evidence="4 5" key="1">
    <citation type="submission" date="2018-06" db="EMBL/GenBank/DDBJ databases">
        <title>Pedobacter endophyticus sp. nov., an endophytic bacterium isolated from a leaf of Triticum aestivum.</title>
        <authorList>
            <person name="Zhang L."/>
        </authorList>
    </citation>
    <scope>NUCLEOTIDE SEQUENCE [LARGE SCALE GENOMIC DNA]</scope>
    <source>
        <strain evidence="4 5">CM134L-2</strain>
    </source>
</reference>
<feature type="domain" description="DUF11" evidence="3">
    <location>
        <begin position="1898"/>
        <end position="2017"/>
    </location>
</feature>
<feature type="signal peptide" evidence="2">
    <location>
        <begin position="1"/>
        <end position="32"/>
    </location>
</feature>
<feature type="domain" description="DUF11" evidence="3">
    <location>
        <begin position="874"/>
        <end position="993"/>
    </location>
</feature>
<dbReference type="InterPro" id="IPR047589">
    <property type="entry name" value="DUF11_rpt"/>
</dbReference>
<dbReference type="Pfam" id="PF13585">
    <property type="entry name" value="CHU_C"/>
    <property type="match status" value="1"/>
</dbReference>
<dbReference type="EMBL" id="SAYW01000001">
    <property type="protein sequence ID" value="RWU09875.1"/>
    <property type="molecule type" value="Genomic_DNA"/>
</dbReference>
<feature type="domain" description="DUF11" evidence="3">
    <location>
        <begin position="2676"/>
        <end position="2792"/>
    </location>
</feature>
<feature type="region of interest" description="Disordered" evidence="1">
    <location>
        <begin position="3016"/>
        <end position="3043"/>
    </location>
</feature>
<feature type="domain" description="DUF11" evidence="3">
    <location>
        <begin position="1258"/>
        <end position="1377"/>
    </location>
</feature>
<evidence type="ECO:0000313" key="4">
    <source>
        <dbReference type="EMBL" id="RWU09875.1"/>
    </source>
</evidence>
<feature type="domain" description="DUF11" evidence="3">
    <location>
        <begin position="746"/>
        <end position="865"/>
    </location>
</feature>
<evidence type="ECO:0000256" key="2">
    <source>
        <dbReference type="SAM" id="SignalP"/>
    </source>
</evidence>
<dbReference type="Proteomes" id="UP000284120">
    <property type="component" value="Unassembled WGS sequence"/>
</dbReference>
<dbReference type="NCBIfam" id="TIGR01451">
    <property type="entry name" value="B_ant_repeat"/>
    <property type="match status" value="20"/>
</dbReference>
<feature type="region of interest" description="Disordered" evidence="1">
    <location>
        <begin position="209"/>
        <end position="232"/>
    </location>
</feature>
<dbReference type="Gene3D" id="2.60.40.10">
    <property type="entry name" value="Immunoglobulins"/>
    <property type="match status" value="6"/>
</dbReference>
<gene>
    <name evidence="4" type="ORF">DPV69_00575</name>
</gene>
<evidence type="ECO:0000313" key="5">
    <source>
        <dbReference type="Proteomes" id="UP000284120"/>
    </source>
</evidence>
<name>A0A443Z052_9SPHI</name>
<protein>
    <submittedName>
        <fullName evidence="4">DUF11 domain-containing protein</fullName>
    </submittedName>
</protein>
<dbReference type="Pfam" id="PF01345">
    <property type="entry name" value="DUF11"/>
    <property type="match status" value="20"/>
</dbReference>
<feature type="domain" description="DUF11" evidence="3">
    <location>
        <begin position="2555"/>
        <end position="2668"/>
    </location>
</feature>
<dbReference type="InterPro" id="IPR051172">
    <property type="entry name" value="Chlamydia_OmcB"/>
</dbReference>
<dbReference type="OrthoDB" id="5726170at2"/>
<keyword evidence="2" id="KW-0732">Signal</keyword>
<evidence type="ECO:0000256" key="1">
    <source>
        <dbReference type="SAM" id="MobiDB-lite"/>
    </source>
</evidence>
<dbReference type="PROSITE" id="PS50194">
    <property type="entry name" value="FILAMIN_REPEAT"/>
    <property type="match status" value="1"/>
</dbReference>
<feature type="domain" description="DUF11" evidence="3">
    <location>
        <begin position="2171"/>
        <end position="2289"/>
    </location>
</feature>
<feature type="domain" description="DUF11" evidence="3">
    <location>
        <begin position="1770"/>
        <end position="1889"/>
    </location>
</feature>
<accession>A0A443Z052</accession>
<feature type="compositionally biased region" description="Low complexity" evidence="1">
    <location>
        <begin position="209"/>
        <end position="225"/>
    </location>
</feature>
<feature type="domain" description="DUF11" evidence="3">
    <location>
        <begin position="2026"/>
        <end position="2145"/>
    </location>
</feature>
<evidence type="ECO:0000259" key="3">
    <source>
        <dbReference type="Pfam" id="PF01345"/>
    </source>
</evidence>
<dbReference type="PANTHER" id="PTHR34819:SF3">
    <property type="entry name" value="CELL SURFACE PROTEIN"/>
    <property type="match status" value="1"/>
</dbReference>
<feature type="domain" description="DUF11" evidence="3">
    <location>
        <begin position="1130"/>
        <end position="1249"/>
    </location>
</feature>
<feature type="domain" description="DUF11" evidence="3">
    <location>
        <begin position="2427"/>
        <end position="2546"/>
    </location>
</feature>
<dbReference type="RefSeq" id="WP_128353260.1">
    <property type="nucleotide sequence ID" value="NZ_SAYW01000001.1"/>
</dbReference>
<comment type="caution">
    <text evidence="4">The sequence shown here is derived from an EMBL/GenBank/DDBJ whole genome shotgun (WGS) entry which is preliminary data.</text>
</comment>
<sequence>MINFNKTRISQFAKGAVVALIFPFLAFSQAFSQNTYKGNNSATARGTALGKTVSDYSNSGTTVTKADDSPTTINFPMIGIGKTATTPVFQANGSYNVDYVITIKNFGQVPFQFVQVTEALSTAFPSPMTFSIRASGITISGGTGLTLNAAFNGSTNTNVLMQSASNLAVGQTRTITIPLNIVPNGSFGLRNNTATVTATGGDDAVTISDVSNNTTDPDGNGNGTPFDDSTPTPITLTAPDIEVVSKTVNIATPNAGNNVTFTITVRNNGGPAAGVIVSDLLPAGYQYVSHTTATGTYSNTTGNWSVGNLTNSTSVTLQVVARVLGNKLASEYRNTASTNHLGDSNTSNNSKFVDVTPIPTADLAVTNTDGKTTYTPGTTNTYTFVVTNNGPSDAPGSTITNTLPAGVTGTWTAVYAGGATGTANGTGSISETADIPSGGSITYTYVVNVPSSYTGNFVNTGAAATASGIADTTPANNSATDTDTPNRLADLIVTNTDGKTTYTPGTTNTYTFTVTNAGPSDAPGSTITNTLPAGVTGTWTAVYAGGATGTANGTGSISQTASIPSGGSITYTYVVNVPSSTTGNFTNTGTAAVGAGITDPTPANNTAADTDTPDRIADLTVTNTDGKTTYTPGTTNTYTFVVTNAGPSDAPGSTITNTLPAGVTGTWTAVYAGGATGTANGTGSINQTASIPSGGTITYTYVVSVPSSYTGNFVNTGAAAVGAGITDPTPANNTATDTDTENRVADLVVTNTDGKTTYTAGTTNTYTFVVTNAGPSDAPGSTITNTLPAGVTGTWTAVYAGGATGTANGTGSISQTADIPSGGTITYTYIVSVTSSFTGNFVNTGTAATATGITDPTPANNTATDTDTPNRLADLAVTNTDGKATYTPGTTNTYTFVVTNNGPSDAPGSTITNTLPAGVTGTWTAVYAGGATGTANGTGSISQTADIPSGGSITYTYVVDVPSSYTGNFVNTASAATAAGITDPTPANNTATDTDTPNRLADLIVTNTDGKTTYIPGTTNTYTFTVTNNGPSDAPGSTITNTLPAGVTGTWTAVYTGGATGTANGTGSISQTASIPSGGAITYTYVVNVPSSTTGNFVNTGTAAVGAGITDPTPANNTATDTDTENRVADLVVTNTDGKTTYIPGTTNTYTFVVTNNGPSNAPGSTITNTLPAGVTGTWTAVYTGGATGTANGTGSISQTADIPSGGTITYTYIVNVPSDFTGNFVNTGTSAVATGITDPTPANNTATDTDTENRVADLVVTNTDGKATYTPGTTNTYTFVVTNNGPSDAPGSTITNTLPAGVTGTWTAVYAGGATGTANGTGSISQTADIPSGGSVTYTYVVSVPSSFTGNFVNTGTATTATGITDPTPLNNTATDTDSPNRLADLIVTNTDGKTTYTPGTTNTYTFVVTNGGPSDAAGTTITNTLPAGVTGTWTAVYAGGATGTANGTGSISQTADIPSGGSVTYTYVVDVPSSFTGNFVNTGTATTATGITDPTPANNTATDTDTPNRLADLIVTNTDGKTTYTPGTTNTYTFVVTNSGPSDAPGSVVTNTLPAGVTGTWTAVYAGGTTGTANGTGSINQTVNIPSGGSITYTYVVNVPSSFTGDFINTGAAATAVGITDPTPANNSATDTDTQASVVDLAVTNTDGKTTYTPGTTNTYTFTVTNSGPSNAPGSAITNTLPAGVTGTWTAVYAGGATGTANGTGSISETANIPSGGSITYTYVVNVPAGFTGNFVNTGTVAPATGITDSNTANNTATDTDTQNSVADLAVTYTDGKATYTPGTSNTYTFTVTNNGPSNAPGSKITNTLPTGLTGGTWTAVYTGTTGPANGSGDIDETIDLPSGASVTYTYVIDVPSNFTGNFVSAGAAATATGITDPTPANNSATDTDTPNRIADLIVTNTDGKATYTPGTTNTYTFTVTNGGPSDAPGSTITNTLPAGVTGTWTAVYAGGATGTANGTGSISQTADIPSGGSITYTYVVNVPSSFTGNFVNTGTATTAAGITDPTPANNTATDTDTPNRMADLIVTNTDGKTTYTPGTTNTYTFVVTNDGPSDAPGSVITNTLPTGVTGTWTAVYAGGATGTANGTGSINQTANIPSGGSITYTYVVNVPSSFTGDFINTGAAATATGITDPTPANNSATDTDTQASVVDLAVTNTDGKTTQASVVDLAVTNTDGKTTYTPGTTNTYTFTVTNNGPSNAPGSSIVNNLPAGLTGTWTAVYAGGATGSANGTGNINQTVDIPSGGSVTYTYVVNVPSSFKGDIVTTGTATPATGITDSNTANNTAVDTDTQNSIADLMVTNTDGKATYTPGTTNTYTFVVTNSGPSDAPGSTITNTLPAGVTGTWTAVYAGGATGSANGTGSINQTADIPSGGSITYTYVVNVPSSYTGNFVNTGTATTAAGITDPTPANNTATDTDTPNRIADLVVTNTDGKATYTPGTTNTYTFVVTNNGPSDAPGSSIVNNLPAGVTGTWTALYAGGATGTANGTGSINQTANIPSGGSVTYTFVVNVPATFTGNFVNTGSATTAGGITDPTPANNTATDTDTQASIADLAVTKTASSLSPLVDGQITFTIEAKNLGPSQANGVTVTDLLNSGYTFVSANTSKGAYTANNGVWNLGQMAPNSTETLTIVAMVNANQGSYQNQATIAGLETDPVTTNNTSTVTPVPVKIIDLAITQTISTTTPSNNGLVTMTLTARNLGPSNATGVQVADLIKAGFNLVSNNPSKGTYNATTGIWTIGNLSAGETQTLVFTARVNTTGATADYVNTAVISGVETETTLANNTATVTVVKPPMANNDSGTTVPNTPVVIDILANDVPGGAPLRNQTVTITTQPLHGTVTIDPVTGKVTYTPALNYYGPDEFYYTVTDANGAVTNIAKVTIDIKDNPKIGVAKQLVSSTKAVNGSYNITYRLTVGNYGVAPLNQVSIKDDLRATFVGHIIRVTNIKSLGALQVNTAFNGTTDIETLAANNSLAVGQKEQIEFTVNVTLNNGGSKFLNIANAEGTSVTGIKTTDVSTNGLSPDPNHDGNVSPSEPTPVDLQRPKEFIPGGFSPNGDGTNDRFVIENTGFKRLSLEVFNRWGNRVYRSNDYKNDWDGRCTEGISIGQDLPEGTYFYIVILDGKEKFVGHITLKR</sequence>
<dbReference type="InterPro" id="IPR026341">
    <property type="entry name" value="T9SS_type_B"/>
</dbReference>
<feature type="domain" description="DUF11" evidence="3">
    <location>
        <begin position="490"/>
        <end position="608"/>
    </location>
</feature>
<dbReference type="NCBIfam" id="TIGR04131">
    <property type="entry name" value="Bac_Flav_CTERM"/>
    <property type="match status" value="1"/>
</dbReference>
<feature type="chain" id="PRO_5019104264" evidence="2">
    <location>
        <begin position="33"/>
        <end position="3135"/>
    </location>
</feature>
<feature type="domain" description="DUF11" evidence="3">
    <location>
        <begin position="1642"/>
        <end position="1761"/>
    </location>
</feature>
<dbReference type="PANTHER" id="PTHR34819">
    <property type="entry name" value="LARGE CYSTEINE-RICH PERIPLASMIC PROTEIN OMCB"/>
    <property type="match status" value="1"/>
</dbReference>
<dbReference type="InterPro" id="IPR013783">
    <property type="entry name" value="Ig-like_fold"/>
</dbReference>
<feature type="domain" description="DUF11" evidence="3">
    <location>
        <begin position="618"/>
        <end position="737"/>
    </location>
</feature>
<feature type="domain" description="DUF11" evidence="3">
    <location>
        <begin position="1386"/>
        <end position="1505"/>
    </location>
</feature>
<proteinExistence type="predicted"/>
<organism evidence="4 5">
    <name type="scientific">Pedobacter chitinilyticus</name>
    <dbReference type="NCBI Taxonomy" id="2233776"/>
    <lineage>
        <taxon>Bacteria</taxon>
        <taxon>Pseudomonadati</taxon>
        <taxon>Bacteroidota</taxon>
        <taxon>Sphingobacteriia</taxon>
        <taxon>Sphingobacteriales</taxon>
        <taxon>Sphingobacteriaceae</taxon>
        <taxon>Pedobacter</taxon>
    </lineage>
</organism>
<feature type="domain" description="DUF11" evidence="3">
    <location>
        <begin position="2299"/>
        <end position="2418"/>
    </location>
</feature>
<dbReference type="InterPro" id="IPR017868">
    <property type="entry name" value="Filamin/ABP280_repeat-like"/>
</dbReference>
<feature type="domain" description="DUF11" evidence="3">
    <location>
        <begin position="362"/>
        <end position="481"/>
    </location>
</feature>
<feature type="domain" description="DUF11" evidence="3">
    <location>
        <begin position="1514"/>
        <end position="1633"/>
    </location>
</feature>
<dbReference type="InterPro" id="IPR001434">
    <property type="entry name" value="OmcB-like_DUF11"/>
</dbReference>
<dbReference type="Gene3D" id="2.60.40.1170">
    <property type="entry name" value="Mu homology domain, subdomain B"/>
    <property type="match status" value="2"/>
</dbReference>